<accession>A0A654EW78</accession>
<dbReference type="ExpressionAtlas" id="A0A654EW78">
    <property type="expression patterns" value="baseline and differential"/>
</dbReference>
<dbReference type="Proteomes" id="UP000426265">
    <property type="component" value="Unassembled WGS sequence"/>
</dbReference>
<dbReference type="AlphaFoldDB" id="A0A654EW78"/>
<gene>
    <name evidence="2" type="ORF">AN1_LOCUS8991</name>
    <name evidence="1" type="ORF">C24_LOCUS8843</name>
</gene>
<evidence type="ECO:0000313" key="4">
    <source>
        <dbReference type="Proteomes" id="UP000434276"/>
    </source>
</evidence>
<dbReference type="EMBL" id="CACSHJ010000088">
    <property type="protein sequence ID" value="CAA0371897.1"/>
    <property type="molecule type" value="Genomic_DNA"/>
</dbReference>
<sequence>MAGSQREKLKPRTKGSTRC</sequence>
<name>A0A654EW78_ARATH</name>
<dbReference type="EMBL" id="CACRSJ010000105">
    <property type="protein sequence ID" value="VYS53533.1"/>
    <property type="molecule type" value="Genomic_DNA"/>
</dbReference>
<evidence type="ECO:0000313" key="1">
    <source>
        <dbReference type="EMBL" id="CAA0371897.1"/>
    </source>
</evidence>
<proteinExistence type="predicted"/>
<evidence type="ECO:0000313" key="3">
    <source>
        <dbReference type="Proteomes" id="UP000426265"/>
    </source>
</evidence>
<organism evidence="2 3">
    <name type="scientific">Arabidopsis thaliana</name>
    <name type="common">Mouse-ear cress</name>
    <dbReference type="NCBI Taxonomy" id="3702"/>
    <lineage>
        <taxon>Eukaryota</taxon>
        <taxon>Viridiplantae</taxon>
        <taxon>Streptophyta</taxon>
        <taxon>Embryophyta</taxon>
        <taxon>Tracheophyta</taxon>
        <taxon>Spermatophyta</taxon>
        <taxon>Magnoliopsida</taxon>
        <taxon>eudicotyledons</taxon>
        <taxon>Gunneridae</taxon>
        <taxon>Pentapetalae</taxon>
        <taxon>rosids</taxon>
        <taxon>malvids</taxon>
        <taxon>Brassicales</taxon>
        <taxon>Brassicaceae</taxon>
        <taxon>Camelineae</taxon>
        <taxon>Arabidopsis</taxon>
    </lineage>
</organism>
<evidence type="ECO:0000313" key="2">
    <source>
        <dbReference type="EMBL" id="VYS53533.1"/>
    </source>
</evidence>
<reference evidence="2 3" key="1">
    <citation type="submission" date="2019-11" db="EMBL/GenBank/DDBJ databases">
        <authorList>
            <person name="Jiao W.-B."/>
            <person name="Schneeberger K."/>
        </authorList>
    </citation>
    <scope>NUCLEOTIDE SEQUENCE [LARGE SCALE GENOMIC DNA]</scope>
    <source>
        <strain evidence="3">cv. An-1</strain>
        <strain evidence="4">cv. C24</strain>
    </source>
</reference>
<protein>
    <submittedName>
        <fullName evidence="2">Uncharacterized protein</fullName>
    </submittedName>
</protein>
<dbReference type="Proteomes" id="UP000434276">
    <property type="component" value="Unassembled WGS sequence"/>
</dbReference>